<reference evidence="2" key="1">
    <citation type="journal article" date="2002" name="Science">
        <title>The draft genome of Ciona intestinalis: insights into chordate and vertebrate origins.</title>
        <authorList>
            <person name="Dehal P."/>
            <person name="Satou Y."/>
            <person name="Campbell R.K."/>
            <person name="Chapman J."/>
            <person name="Degnan B."/>
            <person name="De Tomaso A."/>
            <person name="Davidson B."/>
            <person name="Di Gregorio A."/>
            <person name="Gelpke M."/>
            <person name="Goodstein D.M."/>
            <person name="Harafuji N."/>
            <person name="Hastings K.E."/>
            <person name="Ho I."/>
            <person name="Hotta K."/>
            <person name="Huang W."/>
            <person name="Kawashima T."/>
            <person name="Lemaire P."/>
            <person name="Martinez D."/>
            <person name="Meinertzhagen I.A."/>
            <person name="Necula S."/>
            <person name="Nonaka M."/>
            <person name="Putnam N."/>
            <person name="Rash S."/>
            <person name="Saiga H."/>
            <person name="Satake M."/>
            <person name="Terry A."/>
            <person name="Yamada L."/>
            <person name="Wang H.G."/>
            <person name="Awazu S."/>
            <person name="Azumi K."/>
            <person name="Boore J."/>
            <person name="Branno M."/>
            <person name="Chin-Bow S."/>
            <person name="DeSantis R."/>
            <person name="Doyle S."/>
            <person name="Francino P."/>
            <person name="Keys D.N."/>
            <person name="Haga S."/>
            <person name="Hayashi H."/>
            <person name="Hino K."/>
            <person name="Imai K.S."/>
            <person name="Inaba K."/>
            <person name="Kano S."/>
            <person name="Kobayashi K."/>
            <person name="Kobayashi M."/>
            <person name="Lee B.I."/>
            <person name="Makabe K.W."/>
            <person name="Manohar C."/>
            <person name="Matassi G."/>
            <person name="Medina M."/>
            <person name="Mochizuki Y."/>
            <person name="Mount S."/>
            <person name="Morishita T."/>
            <person name="Miura S."/>
            <person name="Nakayama A."/>
            <person name="Nishizaka S."/>
            <person name="Nomoto H."/>
            <person name="Ohta F."/>
            <person name="Oishi K."/>
            <person name="Rigoutsos I."/>
            <person name="Sano M."/>
            <person name="Sasaki A."/>
            <person name="Sasakura Y."/>
            <person name="Shoguchi E."/>
            <person name="Shin-i T."/>
            <person name="Spagnuolo A."/>
            <person name="Stainier D."/>
            <person name="Suzuki M.M."/>
            <person name="Tassy O."/>
            <person name="Takatori N."/>
            <person name="Tokuoka M."/>
            <person name="Yagi K."/>
            <person name="Yoshizaki F."/>
            <person name="Wada S."/>
            <person name="Zhang C."/>
            <person name="Hyatt P.D."/>
            <person name="Larimer F."/>
            <person name="Detter C."/>
            <person name="Doggett N."/>
            <person name="Glavina T."/>
            <person name="Hawkins T."/>
            <person name="Richardson P."/>
            <person name="Lucas S."/>
            <person name="Kohara Y."/>
            <person name="Levine M."/>
            <person name="Satoh N."/>
            <person name="Rokhsar D.S."/>
        </authorList>
    </citation>
    <scope>NUCLEOTIDE SEQUENCE [LARGE SCALE GENOMIC DNA]</scope>
</reference>
<reference evidence="1" key="2">
    <citation type="journal article" date="2008" name="Genome Biol.">
        <title>Improved genome assembly and evidence-based global gene model set for the chordate Ciona intestinalis: new insight into intron and operon populations.</title>
        <authorList>
            <person name="Satou Y."/>
            <person name="Mineta K."/>
            <person name="Ogasawara M."/>
            <person name="Sasakura Y."/>
            <person name="Shoguchi E."/>
            <person name="Ueno K."/>
            <person name="Yamada L."/>
            <person name="Matsumoto J."/>
            <person name="Wasserscheid J."/>
            <person name="Dewar K."/>
            <person name="Wiley G.B."/>
            <person name="Macmil S.L."/>
            <person name="Roe B.A."/>
            <person name="Zeller R.W."/>
            <person name="Hastings K.E."/>
            <person name="Lemaire P."/>
            <person name="Lindquist E."/>
            <person name="Endo T."/>
            <person name="Hotta K."/>
            <person name="Inaba K."/>
        </authorList>
    </citation>
    <scope>NUCLEOTIDE SEQUENCE [LARGE SCALE GENOMIC DNA]</scope>
    <source>
        <strain evidence="1">wild type</strain>
    </source>
</reference>
<dbReference type="EMBL" id="EAAA01001313">
    <property type="status" value="NOT_ANNOTATED_CDS"/>
    <property type="molecule type" value="Genomic_DNA"/>
</dbReference>
<accession>F6R5N5</accession>
<organism evidence="1 2">
    <name type="scientific">Ciona intestinalis</name>
    <name type="common">Transparent sea squirt</name>
    <name type="synonym">Ascidia intestinalis</name>
    <dbReference type="NCBI Taxonomy" id="7719"/>
    <lineage>
        <taxon>Eukaryota</taxon>
        <taxon>Metazoa</taxon>
        <taxon>Chordata</taxon>
        <taxon>Tunicata</taxon>
        <taxon>Ascidiacea</taxon>
        <taxon>Phlebobranchia</taxon>
        <taxon>Cionidae</taxon>
        <taxon>Ciona</taxon>
    </lineage>
</organism>
<reference evidence="1" key="3">
    <citation type="submission" date="2025-08" db="UniProtKB">
        <authorList>
            <consortium name="Ensembl"/>
        </authorList>
    </citation>
    <scope>IDENTIFICATION</scope>
</reference>
<evidence type="ECO:0000313" key="1">
    <source>
        <dbReference type="Ensembl" id="ENSCINP00000004832.3"/>
    </source>
</evidence>
<dbReference type="InParanoid" id="F6R5N5"/>
<sequence>SCVHKHCRILRFKNKNYQTKQQNSVKKKKNTKKTQPNFIISIYPQNSGSLFNIAG</sequence>
<evidence type="ECO:0000313" key="2">
    <source>
        <dbReference type="Proteomes" id="UP000008144"/>
    </source>
</evidence>
<dbReference type="AlphaFoldDB" id="F6R5N5"/>
<reference evidence="1" key="4">
    <citation type="submission" date="2025-09" db="UniProtKB">
        <authorList>
            <consortium name="Ensembl"/>
        </authorList>
    </citation>
    <scope>IDENTIFICATION</scope>
</reference>
<dbReference type="HOGENOM" id="CLU_3037535_0_0_1"/>
<name>F6R5N5_CIOIN</name>
<dbReference type="Ensembl" id="ENSCINT00000004832.3">
    <property type="protein sequence ID" value="ENSCINP00000004832.3"/>
    <property type="gene ID" value="ENSCING00000018164.1"/>
</dbReference>
<keyword evidence="2" id="KW-1185">Reference proteome</keyword>
<protein>
    <submittedName>
        <fullName evidence="1">Uncharacterized protein</fullName>
    </submittedName>
</protein>
<proteinExistence type="predicted"/>
<dbReference type="Proteomes" id="UP000008144">
    <property type="component" value="Chromosome 14"/>
</dbReference>